<proteinExistence type="predicted"/>
<feature type="compositionally biased region" description="Basic and acidic residues" evidence="1">
    <location>
        <begin position="169"/>
        <end position="179"/>
    </location>
</feature>
<name>A0A804PZ68_MAIZE</name>
<feature type="compositionally biased region" description="Basic and acidic residues" evidence="1">
    <location>
        <begin position="103"/>
        <end position="120"/>
    </location>
</feature>
<evidence type="ECO:0000313" key="3">
    <source>
        <dbReference type="Proteomes" id="UP000007305"/>
    </source>
</evidence>
<dbReference type="InParanoid" id="A0A804PZ68"/>
<dbReference type="Gramene" id="Zm00001eb279280_T001">
    <property type="protein sequence ID" value="Zm00001eb279280_P001"/>
    <property type="gene ID" value="Zm00001eb279280"/>
</dbReference>
<feature type="compositionally biased region" description="Low complexity" evidence="1">
    <location>
        <begin position="140"/>
        <end position="167"/>
    </location>
</feature>
<dbReference type="AlphaFoldDB" id="A0A804PZ68"/>
<reference evidence="3" key="1">
    <citation type="journal article" date="2009" name="Science">
        <title>The B73 maize genome: complexity, diversity, and dynamics.</title>
        <authorList>
            <person name="Schnable P.S."/>
            <person name="Ware D."/>
            <person name="Fulton R.S."/>
            <person name="Stein J.C."/>
            <person name="Wei F."/>
            <person name="Pasternak S."/>
            <person name="Liang C."/>
            <person name="Zhang J."/>
            <person name="Fulton L."/>
            <person name="Graves T.A."/>
            <person name="Minx P."/>
            <person name="Reily A.D."/>
            <person name="Courtney L."/>
            <person name="Kruchowski S.S."/>
            <person name="Tomlinson C."/>
            <person name="Strong C."/>
            <person name="Delehaunty K."/>
            <person name="Fronick C."/>
            <person name="Courtney B."/>
            <person name="Rock S.M."/>
            <person name="Belter E."/>
            <person name="Du F."/>
            <person name="Kim K."/>
            <person name="Abbott R.M."/>
            <person name="Cotton M."/>
            <person name="Levy A."/>
            <person name="Marchetto P."/>
            <person name="Ochoa K."/>
            <person name="Jackson S.M."/>
            <person name="Gillam B."/>
            <person name="Chen W."/>
            <person name="Yan L."/>
            <person name="Higginbotham J."/>
            <person name="Cardenas M."/>
            <person name="Waligorski J."/>
            <person name="Applebaum E."/>
            <person name="Phelps L."/>
            <person name="Falcone J."/>
            <person name="Kanchi K."/>
            <person name="Thane T."/>
            <person name="Scimone A."/>
            <person name="Thane N."/>
            <person name="Henke J."/>
            <person name="Wang T."/>
            <person name="Ruppert J."/>
            <person name="Shah N."/>
            <person name="Rotter K."/>
            <person name="Hodges J."/>
            <person name="Ingenthron E."/>
            <person name="Cordes M."/>
            <person name="Kohlberg S."/>
            <person name="Sgro J."/>
            <person name="Delgado B."/>
            <person name="Mead K."/>
            <person name="Chinwalla A."/>
            <person name="Leonard S."/>
            <person name="Crouse K."/>
            <person name="Collura K."/>
            <person name="Kudrna D."/>
            <person name="Currie J."/>
            <person name="He R."/>
            <person name="Angelova A."/>
            <person name="Rajasekar S."/>
            <person name="Mueller T."/>
            <person name="Lomeli R."/>
            <person name="Scara G."/>
            <person name="Ko A."/>
            <person name="Delaney K."/>
            <person name="Wissotski M."/>
            <person name="Lopez G."/>
            <person name="Campos D."/>
            <person name="Braidotti M."/>
            <person name="Ashley E."/>
            <person name="Golser W."/>
            <person name="Kim H."/>
            <person name="Lee S."/>
            <person name="Lin J."/>
            <person name="Dujmic Z."/>
            <person name="Kim W."/>
            <person name="Talag J."/>
            <person name="Zuccolo A."/>
            <person name="Fan C."/>
            <person name="Sebastian A."/>
            <person name="Kramer M."/>
            <person name="Spiegel L."/>
            <person name="Nascimento L."/>
            <person name="Zutavern T."/>
            <person name="Miller B."/>
            <person name="Ambroise C."/>
            <person name="Muller S."/>
            <person name="Spooner W."/>
            <person name="Narechania A."/>
            <person name="Ren L."/>
            <person name="Wei S."/>
            <person name="Kumari S."/>
            <person name="Faga B."/>
            <person name="Levy M.J."/>
            <person name="McMahan L."/>
            <person name="Van Buren P."/>
            <person name="Vaughn M.W."/>
            <person name="Ying K."/>
            <person name="Yeh C.-T."/>
            <person name="Emrich S.J."/>
            <person name="Jia Y."/>
            <person name="Kalyanaraman A."/>
            <person name="Hsia A.-P."/>
            <person name="Barbazuk W.B."/>
            <person name="Baucom R.S."/>
            <person name="Brutnell T.P."/>
            <person name="Carpita N.C."/>
            <person name="Chaparro C."/>
            <person name="Chia J.-M."/>
            <person name="Deragon J.-M."/>
            <person name="Estill J.C."/>
            <person name="Fu Y."/>
            <person name="Jeddeloh J.A."/>
            <person name="Han Y."/>
            <person name="Lee H."/>
            <person name="Li P."/>
            <person name="Lisch D.R."/>
            <person name="Liu S."/>
            <person name="Liu Z."/>
            <person name="Nagel D.H."/>
            <person name="McCann M.C."/>
            <person name="SanMiguel P."/>
            <person name="Myers A.M."/>
            <person name="Nettleton D."/>
            <person name="Nguyen J."/>
            <person name="Penning B.W."/>
            <person name="Ponnala L."/>
            <person name="Schneider K.L."/>
            <person name="Schwartz D.C."/>
            <person name="Sharma A."/>
            <person name="Soderlund C."/>
            <person name="Springer N.M."/>
            <person name="Sun Q."/>
            <person name="Wang H."/>
            <person name="Waterman M."/>
            <person name="Westerman R."/>
            <person name="Wolfgruber T.K."/>
            <person name="Yang L."/>
            <person name="Yu Y."/>
            <person name="Zhang L."/>
            <person name="Zhou S."/>
            <person name="Zhu Q."/>
            <person name="Bennetzen J.L."/>
            <person name="Dawe R.K."/>
            <person name="Jiang J."/>
            <person name="Jiang N."/>
            <person name="Presting G.G."/>
            <person name="Wessler S.R."/>
            <person name="Aluru S."/>
            <person name="Martienssen R.A."/>
            <person name="Clifton S.W."/>
            <person name="McCombie W.R."/>
            <person name="Wing R.A."/>
            <person name="Wilson R.K."/>
        </authorList>
    </citation>
    <scope>NUCLEOTIDE SEQUENCE [LARGE SCALE GENOMIC DNA]</scope>
    <source>
        <strain evidence="3">cv. B73</strain>
    </source>
</reference>
<dbReference type="Proteomes" id="UP000007305">
    <property type="component" value="Chromosome 6"/>
</dbReference>
<evidence type="ECO:0000313" key="2">
    <source>
        <dbReference type="EnsemblPlants" id="Zm00001eb279280_P001"/>
    </source>
</evidence>
<feature type="compositionally biased region" description="Low complexity" evidence="1">
    <location>
        <begin position="25"/>
        <end position="36"/>
    </location>
</feature>
<organism evidence="2 3">
    <name type="scientific">Zea mays</name>
    <name type="common">Maize</name>
    <dbReference type="NCBI Taxonomy" id="4577"/>
    <lineage>
        <taxon>Eukaryota</taxon>
        <taxon>Viridiplantae</taxon>
        <taxon>Streptophyta</taxon>
        <taxon>Embryophyta</taxon>
        <taxon>Tracheophyta</taxon>
        <taxon>Spermatophyta</taxon>
        <taxon>Magnoliopsida</taxon>
        <taxon>Liliopsida</taxon>
        <taxon>Poales</taxon>
        <taxon>Poaceae</taxon>
        <taxon>PACMAD clade</taxon>
        <taxon>Panicoideae</taxon>
        <taxon>Andropogonodae</taxon>
        <taxon>Andropogoneae</taxon>
        <taxon>Tripsacinae</taxon>
        <taxon>Zea</taxon>
    </lineage>
</organism>
<sequence length="461" mass="48324">MRGAESPLSAHVQACRCRAIAFSSSSSSSSSSISLSQDAAPTLAPVTAGATPRQSKRTLPLAGVTEPSDAPPIFSRLVLAAAPPVVMDDASRSGALLDADQNGTRDDNVRVMNDGHRSDLPSRALRAPPRSRRPVRRRLSSPAAATISLRTSSGSRSVNRSTSPSRRVVAREWPVECDRGTSGAGRPDRDRTARRWLPIRSSSIASSRLLSSSPSSPAPSWLASIATWSCCRPSPVASPAGSSGSRLHRQTGHVTWPASHSPMQSGWKAWLQLGSSRSSSSSSNSLRQTAHSSAASLPPTRSSLASAYLIVGNDATTAGSSPRCWLRSSCRDRASSAAAGITGPAEAPRPHRRMYTEKKPMKKKAAMSATSSTTMGALKLGVWAGMPPPPPPPPLSLSRDGLCCAAAGASSSSSQRSVSTGSGGGDALWRGVVIWRWWVGGLRFLDEVAGTRASVHINGDW</sequence>
<reference evidence="2" key="3">
    <citation type="submission" date="2021-05" db="UniProtKB">
        <authorList>
            <consortium name="EnsemblPlants"/>
        </authorList>
    </citation>
    <scope>IDENTIFICATION</scope>
    <source>
        <strain evidence="2">cv. B73</strain>
    </source>
</reference>
<feature type="compositionally biased region" description="Basic residues" evidence="1">
    <location>
        <begin position="129"/>
        <end position="139"/>
    </location>
</feature>
<reference evidence="2" key="2">
    <citation type="submission" date="2019-07" db="EMBL/GenBank/DDBJ databases">
        <authorList>
            <person name="Seetharam A."/>
            <person name="Woodhouse M."/>
            <person name="Cannon E."/>
        </authorList>
    </citation>
    <scope>NUCLEOTIDE SEQUENCE [LARGE SCALE GENOMIC DNA]</scope>
    <source>
        <strain evidence="2">cv. B73</strain>
    </source>
</reference>
<accession>A0A804PZ68</accession>
<dbReference type="EnsemblPlants" id="Zm00001eb279280_T001">
    <property type="protein sequence ID" value="Zm00001eb279280_P001"/>
    <property type="gene ID" value="Zm00001eb279280"/>
</dbReference>
<feature type="compositionally biased region" description="Polar residues" evidence="1">
    <location>
        <begin position="286"/>
        <end position="299"/>
    </location>
</feature>
<feature type="region of interest" description="Disordered" evidence="1">
    <location>
        <begin position="278"/>
        <end position="299"/>
    </location>
</feature>
<protein>
    <submittedName>
        <fullName evidence="2">Uncharacterized protein</fullName>
    </submittedName>
</protein>
<evidence type="ECO:0000256" key="1">
    <source>
        <dbReference type="SAM" id="MobiDB-lite"/>
    </source>
</evidence>
<feature type="region of interest" description="Disordered" evidence="1">
    <location>
        <begin position="25"/>
        <end position="67"/>
    </location>
</feature>
<keyword evidence="3" id="KW-1185">Reference proteome</keyword>
<feature type="region of interest" description="Disordered" evidence="1">
    <location>
        <begin position="96"/>
        <end position="194"/>
    </location>
</feature>